<sequence>MVVTTRSQADLNSRSKIRSDSSRQIRNSVKTTKKREKKVVSPSTVGRKPDVIEARTSTKGGPRSKSDWRTRTESVDAAKELESELEREGERKPQPDTKSHSNPDRNLDSNTNSGQNPEPDRVSLAILRTLHTLLSHLRHSDSTICPSQIPRSMHADEPGRYPDWRGMMDDVRSVVWEEVRRGRCVVTQGGEERGYEESKGGGGGKPGGGIRGPIRVKKGPKWNEGLVDGHESEENDDDDDGDGAG</sequence>
<feature type="region of interest" description="Disordered" evidence="1">
    <location>
        <begin position="1"/>
        <end position="119"/>
    </location>
</feature>
<dbReference type="InterPro" id="IPR036388">
    <property type="entry name" value="WH-like_DNA-bd_sf"/>
</dbReference>
<dbReference type="SUPFAM" id="SSF46785">
    <property type="entry name" value="Winged helix' DNA-binding domain"/>
    <property type="match status" value="1"/>
</dbReference>
<evidence type="ECO:0000313" key="3">
    <source>
        <dbReference type="Proteomes" id="UP000092666"/>
    </source>
</evidence>
<gene>
    <name evidence="2" type="ORF">I316_04952</name>
</gene>
<evidence type="ECO:0000256" key="1">
    <source>
        <dbReference type="SAM" id="MobiDB-lite"/>
    </source>
</evidence>
<dbReference type="EMBL" id="KV700126">
    <property type="protein sequence ID" value="OCF33211.1"/>
    <property type="molecule type" value="Genomic_DNA"/>
</dbReference>
<reference evidence="3" key="2">
    <citation type="submission" date="2013-12" db="EMBL/GenBank/DDBJ databases">
        <title>Evolution of pathogenesis and genome organization in the Tremellales.</title>
        <authorList>
            <person name="Cuomo C."/>
            <person name="Litvintseva A."/>
            <person name="Heitman J."/>
            <person name="Chen Y."/>
            <person name="Sun S."/>
            <person name="Springer D."/>
            <person name="Dromer F."/>
            <person name="Young S."/>
            <person name="Zeng Q."/>
            <person name="Chapman S."/>
            <person name="Gujja S."/>
            <person name="Saif S."/>
            <person name="Birren B."/>
        </authorList>
    </citation>
    <scope>NUCLEOTIDE SEQUENCE [LARGE SCALE GENOMIC DNA]</scope>
    <source>
        <strain evidence="3">BCC8398</strain>
    </source>
</reference>
<feature type="compositionally biased region" description="Basic and acidic residues" evidence="1">
    <location>
        <begin position="64"/>
        <end position="107"/>
    </location>
</feature>
<name>A0A1B9GQD0_9TREE</name>
<organism evidence="2 3">
    <name type="scientific">Kwoniella heveanensis BCC8398</name>
    <dbReference type="NCBI Taxonomy" id="1296120"/>
    <lineage>
        <taxon>Eukaryota</taxon>
        <taxon>Fungi</taxon>
        <taxon>Dikarya</taxon>
        <taxon>Basidiomycota</taxon>
        <taxon>Agaricomycotina</taxon>
        <taxon>Tremellomycetes</taxon>
        <taxon>Tremellales</taxon>
        <taxon>Cryptococcaceae</taxon>
        <taxon>Kwoniella</taxon>
    </lineage>
</organism>
<feature type="compositionally biased region" description="Acidic residues" evidence="1">
    <location>
        <begin position="233"/>
        <end position="245"/>
    </location>
</feature>
<feature type="region of interest" description="Disordered" evidence="1">
    <location>
        <begin position="190"/>
        <end position="245"/>
    </location>
</feature>
<dbReference type="InterPro" id="IPR021660">
    <property type="entry name" value="DUF3253"/>
</dbReference>
<dbReference type="Pfam" id="PF11625">
    <property type="entry name" value="DUF3253"/>
    <property type="match status" value="1"/>
</dbReference>
<protein>
    <submittedName>
        <fullName evidence="2">Uncharacterized protein</fullName>
    </submittedName>
</protein>
<keyword evidence="3" id="KW-1185">Reference proteome</keyword>
<dbReference type="InterPro" id="IPR036390">
    <property type="entry name" value="WH_DNA-bd_sf"/>
</dbReference>
<feature type="compositionally biased region" description="Gly residues" evidence="1">
    <location>
        <begin position="200"/>
        <end position="211"/>
    </location>
</feature>
<dbReference type="Gene3D" id="1.10.10.10">
    <property type="entry name" value="Winged helix-like DNA-binding domain superfamily/Winged helix DNA-binding domain"/>
    <property type="match status" value="1"/>
</dbReference>
<dbReference type="OrthoDB" id="2563170at2759"/>
<feature type="region of interest" description="Disordered" evidence="1">
    <location>
        <begin position="142"/>
        <end position="161"/>
    </location>
</feature>
<dbReference type="Proteomes" id="UP000092666">
    <property type="component" value="Unassembled WGS sequence"/>
</dbReference>
<dbReference type="AlphaFoldDB" id="A0A1B9GQD0"/>
<reference evidence="2 3" key="1">
    <citation type="submission" date="2013-07" db="EMBL/GenBank/DDBJ databases">
        <title>The Genome Sequence of Cryptococcus heveanensis BCC8398.</title>
        <authorList>
            <consortium name="The Broad Institute Genome Sequencing Platform"/>
            <person name="Cuomo C."/>
            <person name="Litvintseva A."/>
            <person name="Chen Y."/>
            <person name="Heitman J."/>
            <person name="Sun S."/>
            <person name="Springer D."/>
            <person name="Dromer F."/>
            <person name="Young S.K."/>
            <person name="Zeng Q."/>
            <person name="Gargeya S."/>
            <person name="Fitzgerald M."/>
            <person name="Abouelleil A."/>
            <person name="Alvarado L."/>
            <person name="Berlin A.M."/>
            <person name="Chapman S.B."/>
            <person name="Dewar J."/>
            <person name="Goldberg J."/>
            <person name="Griggs A."/>
            <person name="Gujja S."/>
            <person name="Hansen M."/>
            <person name="Howarth C."/>
            <person name="Imamovic A."/>
            <person name="Larimer J."/>
            <person name="McCowan C."/>
            <person name="Murphy C."/>
            <person name="Pearson M."/>
            <person name="Priest M."/>
            <person name="Roberts A."/>
            <person name="Saif S."/>
            <person name="Shea T."/>
            <person name="Sykes S."/>
            <person name="Wortman J."/>
            <person name="Nusbaum C."/>
            <person name="Birren B."/>
        </authorList>
    </citation>
    <scope>NUCLEOTIDE SEQUENCE [LARGE SCALE GENOMIC DNA]</scope>
    <source>
        <strain evidence="2 3">BCC8398</strain>
    </source>
</reference>
<feature type="compositionally biased region" description="Basic and acidic residues" evidence="1">
    <location>
        <begin position="190"/>
        <end position="199"/>
    </location>
</feature>
<proteinExistence type="predicted"/>
<evidence type="ECO:0000313" key="2">
    <source>
        <dbReference type="EMBL" id="OCF33211.1"/>
    </source>
</evidence>
<accession>A0A1B9GQD0</accession>
<feature type="compositionally biased region" description="Polar residues" evidence="1">
    <location>
        <begin position="1"/>
        <end position="14"/>
    </location>
</feature>